<dbReference type="Gene3D" id="3.30.420.10">
    <property type="entry name" value="Ribonuclease H-like superfamily/Ribonuclease H"/>
    <property type="match status" value="1"/>
</dbReference>
<dbReference type="InterPro" id="IPR012337">
    <property type="entry name" value="RNaseH-like_sf"/>
</dbReference>
<evidence type="ECO:0000259" key="1">
    <source>
        <dbReference type="PROSITE" id="PS50994"/>
    </source>
</evidence>
<reference evidence="2 3" key="1">
    <citation type="journal article" date="2021" name="Elife">
        <title>Chloroplast acquisition without the gene transfer in kleptoplastic sea slugs, Plakobranchus ocellatus.</title>
        <authorList>
            <person name="Maeda T."/>
            <person name="Takahashi S."/>
            <person name="Yoshida T."/>
            <person name="Shimamura S."/>
            <person name="Takaki Y."/>
            <person name="Nagai Y."/>
            <person name="Toyoda A."/>
            <person name="Suzuki Y."/>
            <person name="Arimoto A."/>
            <person name="Ishii H."/>
            <person name="Satoh N."/>
            <person name="Nishiyama T."/>
            <person name="Hasebe M."/>
            <person name="Maruyama T."/>
            <person name="Minagawa J."/>
            <person name="Obokata J."/>
            <person name="Shigenobu S."/>
        </authorList>
    </citation>
    <scope>NUCLEOTIDE SEQUENCE [LARGE SCALE GENOMIC DNA]</scope>
</reference>
<dbReference type="PROSITE" id="PS50994">
    <property type="entry name" value="INTEGRASE"/>
    <property type="match status" value="1"/>
</dbReference>
<organism evidence="2 3">
    <name type="scientific">Elysia marginata</name>
    <dbReference type="NCBI Taxonomy" id="1093978"/>
    <lineage>
        <taxon>Eukaryota</taxon>
        <taxon>Metazoa</taxon>
        <taxon>Spiralia</taxon>
        <taxon>Lophotrochozoa</taxon>
        <taxon>Mollusca</taxon>
        <taxon>Gastropoda</taxon>
        <taxon>Heterobranchia</taxon>
        <taxon>Euthyneura</taxon>
        <taxon>Panpulmonata</taxon>
        <taxon>Sacoglossa</taxon>
        <taxon>Placobranchoidea</taxon>
        <taxon>Plakobranchidae</taxon>
        <taxon>Elysia</taxon>
    </lineage>
</organism>
<dbReference type="GO" id="GO:0003676">
    <property type="term" value="F:nucleic acid binding"/>
    <property type="evidence" value="ECO:0007669"/>
    <property type="project" value="InterPro"/>
</dbReference>
<evidence type="ECO:0000313" key="2">
    <source>
        <dbReference type="EMBL" id="GFS14425.1"/>
    </source>
</evidence>
<accession>A0AAV4IWR4</accession>
<feature type="domain" description="Integrase catalytic" evidence="1">
    <location>
        <begin position="209"/>
        <end position="277"/>
    </location>
</feature>
<keyword evidence="3" id="KW-1185">Reference proteome</keyword>
<protein>
    <submittedName>
        <fullName evidence="2">Gypsy retrotransposon integrase-like protein 1</fullName>
    </submittedName>
</protein>
<dbReference type="PANTHER" id="PTHR37984">
    <property type="entry name" value="PROTEIN CBG26694"/>
    <property type="match status" value="1"/>
</dbReference>
<dbReference type="InterPro" id="IPR050951">
    <property type="entry name" value="Retrovirus_Pol_polyprotein"/>
</dbReference>
<dbReference type="FunFam" id="1.10.340.70:FF:000001">
    <property type="entry name" value="Retrovirus-related Pol polyprotein from transposon gypsy-like Protein"/>
    <property type="match status" value="1"/>
</dbReference>
<evidence type="ECO:0000313" key="3">
    <source>
        <dbReference type="Proteomes" id="UP000762676"/>
    </source>
</evidence>
<name>A0AAV4IWR4_9GAST</name>
<proteinExistence type="predicted"/>
<dbReference type="Proteomes" id="UP000762676">
    <property type="component" value="Unassembled WGS sequence"/>
</dbReference>
<dbReference type="AlphaFoldDB" id="A0AAV4IWR4"/>
<dbReference type="InterPro" id="IPR041588">
    <property type="entry name" value="Integrase_H2C2"/>
</dbReference>
<dbReference type="PANTHER" id="PTHR37984:SF15">
    <property type="entry name" value="INTEGRASE CATALYTIC DOMAIN-CONTAINING PROTEIN"/>
    <property type="match status" value="1"/>
</dbReference>
<dbReference type="Gene3D" id="1.10.340.70">
    <property type="match status" value="1"/>
</dbReference>
<dbReference type="SUPFAM" id="SSF53098">
    <property type="entry name" value="Ribonuclease H-like"/>
    <property type="match status" value="1"/>
</dbReference>
<dbReference type="GO" id="GO:0015074">
    <property type="term" value="P:DNA integration"/>
    <property type="evidence" value="ECO:0007669"/>
    <property type="project" value="InterPro"/>
</dbReference>
<gene>
    <name evidence="2" type="ORF">ElyMa_004906600</name>
</gene>
<sequence>MGKVRACLLEDPTADVILGNIKGIREEPVLHSTPVVSDSHTDKSDCEALVVTRAQSKNLESTTSTPSDCDSNITDSDVLSSFTDIGERQKNDPSLAPWFKRVGSNPVSGVSFILEDGILKRKYSKSKLSGIHSTLVVPESLRDLVLSYAYDSVLAGHFGFRKTLVSIKSQFSWPNLYSDVKKYVRSCHVCQIKPRTSHDKPAPLQRVYVAEEPFQRVTIDIIGPLPVSEDRFEYFLTMVDVATRWAEAVPLRRITATDVAESLFQIICRLGFPLEIV</sequence>
<comment type="caution">
    <text evidence="2">The sequence shown here is derived from an EMBL/GenBank/DDBJ whole genome shotgun (WGS) entry which is preliminary data.</text>
</comment>
<dbReference type="Pfam" id="PF17921">
    <property type="entry name" value="Integrase_H2C2"/>
    <property type="match status" value="1"/>
</dbReference>
<dbReference type="InterPro" id="IPR001584">
    <property type="entry name" value="Integrase_cat-core"/>
</dbReference>
<dbReference type="InterPro" id="IPR036397">
    <property type="entry name" value="RNaseH_sf"/>
</dbReference>
<dbReference type="EMBL" id="BMAT01009835">
    <property type="protein sequence ID" value="GFS14425.1"/>
    <property type="molecule type" value="Genomic_DNA"/>
</dbReference>